<organism evidence="1 2">
    <name type="scientific">Limosilactobacillus pontis</name>
    <dbReference type="NCBI Taxonomy" id="35787"/>
    <lineage>
        <taxon>Bacteria</taxon>
        <taxon>Bacillati</taxon>
        <taxon>Bacillota</taxon>
        <taxon>Bacilli</taxon>
        <taxon>Lactobacillales</taxon>
        <taxon>Lactobacillaceae</taxon>
        <taxon>Limosilactobacillus</taxon>
    </lineage>
</organism>
<reference evidence="1 2" key="1">
    <citation type="submission" date="2017-09" db="EMBL/GenBank/DDBJ databases">
        <title>Bacterial strain isolated from the female urinary microbiota.</title>
        <authorList>
            <person name="Thomas-White K."/>
            <person name="Kumar N."/>
            <person name="Forster S."/>
            <person name="Putonti C."/>
            <person name="Lawley T."/>
            <person name="Wolfe A.J."/>
        </authorList>
    </citation>
    <scope>NUCLEOTIDE SEQUENCE [LARGE SCALE GENOMIC DNA]</scope>
    <source>
        <strain evidence="1 2">UMB0683</strain>
    </source>
</reference>
<proteinExistence type="predicted"/>
<dbReference type="AlphaFoldDB" id="A0A2J6NN53"/>
<dbReference type="RefSeq" id="WP_104688627.1">
    <property type="nucleotide sequence ID" value="NZ_JBKTHY010000006.1"/>
</dbReference>
<dbReference type="OrthoDB" id="978985at2"/>
<name>A0A2J6NN53_9LACO</name>
<dbReference type="EMBL" id="PNFV01000004">
    <property type="protein sequence ID" value="PMB82752.1"/>
    <property type="molecule type" value="Genomic_DNA"/>
</dbReference>
<protein>
    <submittedName>
        <fullName evidence="1">Uncharacterized protein</fullName>
    </submittedName>
</protein>
<evidence type="ECO:0000313" key="2">
    <source>
        <dbReference type="Proteomes" id="UP000239920"/>
    </source>
</evidence>
<dbReference type="Proteomes" id="UP000239920">
    <property type="component" value="Unassembled WGS sequence"/>
</dbReference>
<comment type="caution">
    <text evidence="1">The sequence shown here is derived from an EMBL/GenBank/DDBJ whole genome shotgun (WGS) entry which is preliminary data.</text>
</comment>
<gene>
    <name evidence="1" type="ORF">CK797_04820</name>
</gene>
<accession>A0A2J6NN53</accession>
<evidence type="ECO:0000313" key="1">
    <source>
        <dbReference type="EMBL" id="PMB82752.1"/>
    </source>
</evidence>
<sequence length="417" mass="47162">MASGFILANQRGIAVSMDTMEASSQGEEYRGVNRIFPLGGQHKIVAISRGFDKFMNIPVEILIQRFAHQLDDQPLDKLTDYPVAFADFLNDQQSGLTDEWYLRDNVRFVLNDLYNFYQQNLQNHGQQYPFEKLFNQAVAQLVQRWQPQKSDPTICEISKADFIEQYGSQVGQVASEWLKELLSYGPQTNGGSFATQLQQPSQLDQQRSIFSNEYPQIFDAIYHIMTVGMRGNQASIVFAGMGNKECFGSLQLLNIYGYLQGILTTTDEVETINQNNAQLISPVSTYTQQSIGAQLLQSGMADTSFNRIKQILEENGMQENDEQRVLGAVRRSMLVHNQGIQQTIVNLSPSELARMSRTMVEVNSFVSRFMIRNAGVGGDIETVIITYQDGVVWLHRQQNIDYQLNPALLTRHGNAEN</sequence>